<dbReference type="RefSeq" id="WP_197115415.1">
    <property type="nucleotide sequence ID" value="NZ_JACBXQ010000003.1"/>
</dbReference>
<reference evidence="3 4" key="1">
    <citation type="submission" date="2020-07" db="EMBL/GenBank/DDBJ databases">
        <title>Facklamia lactis sp. nov., isolated from raw milk.</title>
        <authorList>
            <person name="Doll E.V."/>
            <person name="Huptas C."/>
            <person name="Staib L."/>
            <person name="Wenning M."/>
            <person name="Scherer S."/>
        </authorList>
    </citation>
    <scope>NUCLEOTIDE SEQUENCE [LARGE SCALE GENOMIC DNA]</scope>
    <source>
        <strain evidence="3 4">DSM 111018</strain>
    </source>
</reference>
<dbReference type="SUPFAM" id="SSF52218">
    <property type="entry name" value="Flavoproteins"/>
    <property type="match status" value="1"/>
</dbReference>
<dbReference type="Proteomes" id="UP000721415">
    <property type="component" value="Unassembled WGS sequence"/>
</dbReference>
<sequence>MRTIIYIAHDDASSSSSQQFLLAAGRSMTKTDYVDLSVEYKQNTKFDDDIELERLQKYDRVIFQFPLYWYQAPAIMKVWLDQVFGNVLKLAKFKQALSGKDFGIVCVVGARPSHYQLGGRDGVTLSSLLSPYFAWANYMGLHFLEPFVIYQFQNKIEKEKMRLMMEYSMYLEQGLVEDFYALQSYVLDKMRAINLELSPIDSLIFQQFMNDFENGLQELEEINLLNQ</sequence>
<keyword evidence="4" id="KW-1185">Reference proteome</keyword>
<proteinExistence type="predicted"/>
<comment type="caution">
    <text evidence="3">The sequence shown here is derived from an EMBL/GenBank/DDBJ whole genome shotgun (WGS) entry which is preliminary data.</text>
</comment>
<feature type="domain" description="Flavodoxin-like fold" evidence="2">
    <location>
        <begin position="1"/>
        <end position="159"/>
    </location>
</feature>
<dbReference type="EMBL" id="JACBXQ010000003">
    <property type="protein sequence ID" value="MBG9986500.1"/>
    <property type="molecule type" value="Genomic_DNA"/>
</dbReference>
<dbReference type="Pfam" id="PF02525">
    <property type="entry name" value="Flavodoxin_2"/>
    <property type="match status" value="1"/>
</dbReference>
<accession>A0ABS0LQR3</accession>
<evidence type="ECO:0000313" key="3">
    <source>
        <dbReference type="EMBL" id="MBG9986500.1"/>
    </source>
</evidence>
<gene>
    <name evidence="3" type="ORF">HZY91_06275</name>
</gene>
<keyword evidence="1" id="KW-0560">Oxidoreductase</keyword>
<dbReference type="PANTHER" id="PTHR47307:SF1">
    <property type="entry name" value="GLUTATHIONE-REGULATED POTASSIUM-EFFLUX SYSTEM ANCILLARY PROTEIN KEFG"/>
    <property type="match status" value="1"/>
</dbReference>
<dbReference type="PANTHER" id="PTHR47307">
    <property type="entry name" value="GLUTATHIONE-REGULATED POTASSIUM-EFFLUX SYSTEM ANCILLARY PROTEIN KEFG"/>
    <property type="match status" value="1"/>
</dbReference>
<protein>
    <submittedName>
        <fullName evidence="3">NAD(P)H-dependent oxidoreductase</fullName>
    </submittedName>
</protein>
<evidence type="ECO:0000259" key="2">
    <source>
        <dbReference type="Pfam" id="PF02525"/>
    </source>
</evidence>
<dbReference type="InterPro" id="IPR029039">
    <property type="entry name" value="Flavoprotein-like_sf"/>
</dbReference>
<organism evidence="3 4">
    <name type="scientific">Facklamia lactis</name>
    <dbReference type="NCBI Taxonomy" id="2749967"/>
    <lineage>
        <taxon>Bacteria</taxon>
        <taxon>Bacillati</taxon>
        <taxon>Bacillota</taxon>
        <taxon>Bacilli</taxon>
        <taxon>Lactobacillales</taxon>
        <taxon>Aerococcaceae</taxon>
        <taxon>Facklamia</taxon>
    </lineage>
</organism>
<evidence type="ECO:0000256" key="1">
    <source>
        <dbReference type="ARBA" id="ARBA00023002"/>
    </source>
</evidence>
<dbReference type="InterPro" id="IPR046980">
    <property type="entry name" value="KefG/KefF"/>
</dbReference>
<evidence type="ECO:0000313" key="4">
    <source>
        <dbReference type="Proteomes" id="UP000721415"/>
    </source>
</evidence>
<dbReference type="InterPro" id="IPR003680">
    <property type="entry name" value="Flavodoxin_fold"/>
</dbReference>
<dbReference type="Gene3D" id="3.40.50.360">
    <property type="match status" value="1"/>
</dbReference>
<name>A0ABS0LQR3_9LACT</name>